<keyword evidence="3" id="KW-1185">Reference proteome</keyword>
<evidence type="ECO:0000256" key="1">
    <source>
        <dbReference type="SAM" id="Phobius"/>
    </source>
</evidence>
<dbReference type="Proteomes" id="UP000199288">
    <property type="component" value="Unassembled WGS sequence"/>
</dbReference>
<feature type="transmembrane region" description="Helical" evidence="1">
    <location>
        <begin position="87"/>
        <end position="108"/>
    </location>
</feature>
<keyword evidence="1" id="KW-0472">Membrane</keyword>
<reference evidence="3" key="1">
    <citation type="submission" date="2016-10" db="EMBL/GenBank/DDBJ databases">
        <authorList>
            <person name="Varghese N."/>
            <person name="Submissions S."/>
        </authorList>
    </citation>
    <scope>NUCLEOTIDE SEQUENCE [LARGE SCALE GENOMIC DNA]</scope>
    <source>
        <strain evidence="3">KPR-1</strain>
    </source>
</reference>
<evidence type="ECO:0000313" key="3">
    <source>
        <dbReference type="Proteomes" id="UP000199288"/>
    </source>
</evidence>
<dbReference type="RefSeq" id="WP_092565088.1">
    <property type="nucleotide sequence ID" value="NZ_FNQV01000011.1"/>
</dbReference>
<dbReference type="OrthoDB" id="9914507at2"/>
<gene>
    <name evidence="2" type="ORF">SAMN02910418_01783</name>
</gene>
<protein>
    <submittedName>
        <fullName evidence="2">Uncharacterized protein</fullName>
    </submittedName>
</protein>
<accession>A0A1H4BWX3</accession>
<evidence type="ECO:0000313" key="2">
    <source>
        <dbReference type="EMBL" id="SEA52579.1"/>
    </source>
</evidence>
<sequence>MTTPEKKPDKPRIGSASRTESMLPWIAFVLAIIVVLIQASFAYSTGRSLAAGDQTAASVLLFISLIVSLVVVVLAVVALAQRCKNTWATLIALGIGANVLFVSIASWLGSLASTSP</sequence>
<organism evidence="2 3">
    <name type="scientific">Bowdeniella nasicola</name>
    <dbReference type="NCBI Taxonomy" id="208480"/>
    <lineage>
        <taxon>Bacteria</taxon>
        <taxon>Bacillati</taxon>
        <taxon>Actinomycetota</taxon>
        <taxon>Actinomycetes</taxon>
        <taxon>Actinomycetales</taxon>
        <taxon>Actinomycetaceae</taxon>
        <taxon>Bowdeniella</taxon>
    </lineage>
</organism>
<dbReference type="AlphaFoldDB" id="A0A1H4BWX3"/>
<dbReference type="EMBL" id="FNQV01000011">
    <property type="protein sequence ID" value="SEA52579.1"/>
    <property type="molecule type" value="Genomic_DNA"/>
</dbReference>
<keyword evidence="1" id="KW-0812">Transmembrane</keyword>
<proteinExistence type="predicted"/>
<feature type="transmembrane region" description="Helical" evidence="1">
    <location>
        <begin position="21"/>
        <end position="43"/>
    </location>
</feature>
<name>A0A1H4BWX3_9ACTO</name>
<keyword evidence="1" id="KW-1133">Transmembrane helix</keyword>
<feature type="transmembrane region" description="Helical" evidence="1">
    <location>
        <begin position="55"/>
        <end position="80"/>
    </location>
</feature>